<reference evidence="2 3" key="1">
    <citation type="submission" date="2010-10" db="EMBL/GenBank/DDBJ databases">
        <authorList>
            <person name="Muzny D."/>
            <person name="Qin X."/>
            <person name="Deng J."/>
            <person name="Jiang H."/>
            <person name="Liu Y."/>
            <person name="Qu J."/>
            <person name="Song X.-Z."/>
            <person name="Zhang L."/>
            <person name="Thornton R."/>
            <person name="Coyle M."/>
            <person name="Francisco L."/>
            <person name="Jackson L."/>
            <person name="Javaid M."/>
            <person name="Korchina V."/>
            <person name="Kovar C."/>
            <person name="Mata R."/>
            <person name="Mathew T."/>
            <person name="Ngo R."/>
            <person name="Nguyen L."/>
            <person name="Nguyen N."/>
            <person name="Okwuonu G."/>
            <person name="Ongeri F."/>
            <person name="Pham C."/>
            <person name="Simmons D."/>
            <person name="Wilczek-Boney K."/>
            <person name="Hale W."/>
            <person name="Jakkamsetti A."/>
            <person name="Pham P."/>
            <person name="Ruth R."/>
            <person name="San Lucas F."/>
            <person name="Warren J."/>
            <person name="Zhang J."/>
            <person name="Zhao Z."/>
            <person name="Zhou C."/>
            <person name="Zhu D."/>
            <person name="Lee S."/>
            <person name="Bess C."/>
            <person name="Blankenburg K."/>
            <person name="Forbes L."/>
            <person name="Fu Q."/>
            <person name="Gubbala S."/>
            <person name="Hirani K."/>
            <person name="Jayaseelan J.C."/>
            <person name="Lara F."/>
            <person name="Munidasa M."/>
            <person name="Palculict T."/>
            <person name="Patil S."/>
            <person name="Pu L.-L."/>
            <person name="Saada N."/>
            <person name="Tang L."/>
            <person name="Weissenberger G."/>
            <person name="Zhu Y."/>
            <person name="Hemphill L."/>
            <person name="Shang Y."/>
            <person name="Youmans B."/>
            <person name="Ayvaz T."/>
            <person name="Ross M."/>
            <person name="Santibanez J."/>
            <person name="Aqrawi P."/>
            <person name="Gross S."/>
            <person name="Joshi V."/>
            <person name="Fowler G."/>
            <person name="Nazareth L."/>
            <person name="Reid J."/>
            <person name="Worley K."/>
            <person name="Petrosino J."/>
            <person name="Highlander S."/>
            <person name="Gibbs R."/>
        </authorList>
    </citation>
    <scope>NUCLEOTIDE SEQUENCE [LARGE SCALE GENOMIC DNA]</scope>
    <source>
        <strain evidence="2 3">ATCC 33574</strain>
    </source>
</reference>
<evidence type="ECO:0000256" key="1">
    <source>
        <dbReference type="SAM" id="MobiDB-lite"/>
    </source>
</evidence>
<accession>E6K3B1</accession>
<gene>
    <name evidence="2" type="ORF">HMPREF6485_0096</name>
</gene>
<dbReference type="Proteomes" id="UP000003112">
    <property type="component" value="Unassembled WGS sequence"/>
</dbReference>
<comment type="caution">
    <text evidence="2">The sequence shown here is derived from an EMBL/GenBank/DDBJ whole genome shotgun (WGS) entry which is preliminary data.</text>
</comment>
<protein>
    <submittedName>
        <fullName evidence="2">Uncharacterized protein</fullName>
    </submittedName>
</protein>
<dbReference type="HOGENOM" id="CLU_2900390_0_0_10"/>
<proteinExistence type="predicted"/>
<name>E6K3B1_9BACT</name>
<dbReference type="AlphaFoldDB" id="E6K3B1"/>
<keyword evidence="3" id="KW-1185">Reference proteome</keyword>
<feature type="region of interest" description="Disordered" evidence="1">
    <location>
        <begin position="1"/>
        <end position="25"/>
    </location>
</feature>
<sequence>MSPHYSHPTRPNGPFRTAGRPKWEKQPALSPFQERFSHPAITYLSKTKSPAFLLFVILFYMS</sequence>
<organism evidence="2 3">
    <name type="scientific">Segatella buccae ATCC 33574</name>
    <dbReference type="NCBI Taxonomy" id="873513"/>
    <lineage>
        <taxon>Bacteria</taxon>
        <taxon>Pseudomonadati</taxon>
        <taxon>Bacteroidota</taxon>
        <taxon>Bacteroidia</taxon>
        <taxon>Bacteroidales</taxon>
        <taxon>Prevotellaceae</taxon>
        <taxon>Segatella</taxon>
    </lineage>
</organism>
<dbReference type="EMBL" id="AEPD01000005">
    <property type="protein sequence ID" value="EFU31994.1"/>
    <property type="molecule type" value="Genomic_DNA"/>
</dbReference>
<evidence type="ECO:0000313" key="2">
    <source>
        <dbReference type="EMBL" id="EFU31994.1"/>
    </source>
</evidence>
<evidence type="ECO:0000313" key="3">
    <source>
        <dbReference type="Proteomes" id="UP000003112"/>
    </source>
</evidence>